<feature type="domain" description="Thioredoxin" evidence="6">
    <location>
        <begin position="32"/>
        <end position="185"/>
    </location>
</feature>
<dbReference type="Gene3D" id="3.40.30.10">
    <property type="entry name" value="Glutaredoxin"/>
    <property type="match status" value="1"/>
</dbReference>
<evidence type="ECO:0000256" key="4">
    <source>
        <dbReference type="ARBA" id="ARBA00023284"/>
    </source>
</evidence>
<dbReference type="PANTHER" id="PTHR42852">
    <property type="entry name" value="THIOL:DISULFIDE INTERCHANGE PROTEIN DSBE"/>
    <property type="match status" value="1"/>
</dbReference>
<dbReference type="EMBL" id="JABKKF010000019">
    <property type="protein sequence ID" value="NPD93211.1"/>
    <property type="molecule type" value="Genomic_DNA"/>
</dbReference>
<dbReference type="InterPro" id="IPR050553">
    <property type="entry name" value="Thioredoxin_ResA/DsbE_sf"/>
</dbReference>
<evidence type="ECO:0000256" key="1">
    <source>
        <dbReference type="ARBA" id="ARBA00004196"/>
    </source>
</evidence>
<accession>A0ABX2APP3</accession>
<sequence length="205" mass="23499">MKKFPIFMTLLLLIAISVKAQDNDARYATELIKPGTPAPEFIISGIDNTASKPLKELRGKYVVLDFWATWCPDCRKEIPVMKAMYDEYASKGIEFIGISFDKDSAVLNKYIKDNGIQWIQHCEYKPWKETKISADYNIKWIPSIYLLDKEGKVMLATVMTEKLKKKLEEITSCNNCRNMADRCDGNRHGNCADNSKTPESHCCRK</sequence>
<dbReference type="InterPro" id="IPR013766">
    <property type="entry name" value="Thioredoxin_domain"/>
</dbReference>
<comment type="subcellular location">
    <subcellularLocation>
        <location evidence="1">Cell envelope</location>
    </subcellularLocation>
</comment>
<keyword evidence="2" id="KW-0201">Cytochrome c-type biogenesis</keyword>
<dbReference type="SUPFAM" id="SSF52833">
    <property type="entry name" value="Thioredoxin-like"/>
    <property type="match status" value="1"/>
</dbReference>
<reference evidence="7 8" key="1">
    <citation type="submission" date="2020-05" db="EMBL/GenBank/DDBJ databases">
        <title>Distinct polysaccharide utilization as determinants for interspecies competition between intestinal Prevotella spp.</title>
        <authorList>
            <person name="Galvez E.J.C."/>
            <person name="Iljazovic A."/>
            <person name="Strowig T."/>
        </authorList>
    </citation>
    <scope>NUCLEOTIDE SEQUENCE [LARGE SCALE GENOMIC DNA]</scope>
    <source>
        <strain evidence="7 8">PMUR</strain>
    </source>
</reference>
<dbReference type="CDD" id="cd02966">
    <property type="entry name" value="TlpA_like_family"/>
    <property type="match status" value="1"/>
</dbReference>
<keyword evidence="4" id="KW-0676">Redox-active center</keyword>
<dbReference type="InterPro" id="IPR000866">
    <property type="entry name" value="AhpC/TSA"/>
</dbReference>
<evidence type="ECO:0000256" key="3">
    <source>
        <dbReference type="ARBA" id="ARBA00023157"/>
    </source>
</evidence>
<dbReference type="PROSITE" id="PS51352">
    <property type="entry name" value="THIOREDOXIN_2"/>
    <property type="match status" value="1"/>
</dbReference>
<dbReference type="RefSeq" id="WP_172277430.1">
    <property type="nucleotide sequence ID" value="NZ_CASGMU010000023.1"/>
</dbReference>
<evidence type="ECO:0000313" key="8">
    <source>
        <dbReference type="Proteomes" id="UP000714420"/>
    </source>
</evidence>
<proteinExistence type="predicted"/>
<keyword evidence="5" id="KW-0732">Signal</keyword>
<keyword evidence="8" id="KW-1185">Reference proteome</keyword>
<organism evidence="7 8">
    <name type="scientific">Xylanibacter muris</name>
    <dbReference type="NCBI Taxonomy" id="2736290"/>
    <lineage>
        <taxon>Bacteria</taxon>
        <taxon>Pseudomonadati</taxon>
        <taxon>Bacteroidota</taxon>
        <taxon>Bacteroidia</taxon>
        <taxon>Bacteroidales</taxon>
        <taxon>Prevotellaceae</taxon>
        <taxon>Xylanibacter</taxon>
    </lineage>
</organism>
<protein>
    <submittedName>
        <fullName evidence="7">TlpA family protein disulfide reductase</fullName>
    </submittedName>
</protein>
<name>A0ABX2APP3_9BACT</name>
<feature type="chain" id="PRO_5045382389" evidence="5">
    <location>
        <begin position="21"/>
        <end position="205"/>
    </location>
</feature>
<keyword evidence="3" id="KW-1015">Disulfide bond</keyword>
<evidence type="ECO:0000259" key="6">
    <source>
        <dbReference type="PROSITE" id="PS51352"/>
    </source>
</evidence>
<dbReference type="Proteomes" id="UP000714420">
    <property type="component" value="Unassembled WGS sequence"/>
</dbReference>
<dbReference type="Pfam" id="PF00578">
    <property type="entry name" value="AhpC-TSA"/>
    <property type="match status" value="1"/>
</dbReference>
<evidence type="ECO:0000256" key="5">
    <source>
        <dbReference type="SAM" id="SignalP"/>
    </source>
</evidence>
<comment type="caution">
    <text evidence="7">The sequence shown here is derived from an EMBL/GenBank/DDBJ whole genome shotgun (WGS) entry which is preliminary data.</text>
</comment>
<evidence type="ECO:0000256" key="2">
    <source>
        <dbReference type="ARBA" id="ARBA00022748"/>
    </source>
</evidence>
<evidence type="ECO:0000313" key="7">
    <source>
        <dbReference type="EMBL" id="NPD93211.1"/>
    </source>
</evidence>
<feature type="signal peptide" evidence="5">
    <location>
        <begin position="1"/>
        <end position="20"/>
    </location>
</feature>
<dbReference type="InterPro" id="IPR036249">
    <property type="entry name" value="Thioredoxin-like_sf"/>
</dbReference>
<dbReference type="PANTHER" id="PTHR42852:SF6">
    <property type="entry name" value="THIOL:DISULFIDE INTERCHANGE PROTEIN DSBE"/>
    <property type="match status" value="1"/>
</dbReference>
<gene>
    <name evidence="7" type="ORF">HPS56_12905</name>
</gene>